<accession>A0A0H4M9A3</accession>
<name>A0A0H4M9A3_9REOV</name>
<organism evidence="1">
    <name type="scientific">Lutzomyia reovirus 2</name>
    <dbReference type="NCBI Taxonomy" id="1670670"/>
    <lineage>
        <taxon>Viruses</taxon>
        <taxon>Riboviria</taxon>
        <taxon>Orthornavirae</taxon>
        <taxon>Duplornaviricota</taxon>
        <taxon>Resentoviricetes</taxon>
        <taxon>Reovirales</taxon>
    </lineage>
</organism>
<reference evidence="1" key="2">
    <citation type="submission" date="2015-03" db="EMBL/GenBank/DDBJ databases">
        <authorList>
            <person name="Aguiar E.R.G.R."/>
            <person name="Olmo R.P."/>
            <person name="Paro S."/>
            <person name="Ferreira F.V."/>
            <person name="Faria I.J.S."/>
            <person name="Todjro Y.M.H."/>
            <person name="Lobo F.P."/>
            <person name="Kroon E.G."/>
            <person name="Meignin C."/>
            <person name="Gatherer D."/>
            <person name="Imler J.-L."/>
            <person name="Marques J.T."/>
        </authorList>
    </citation>
    <scope>NUCLEOTIDE SEQUENCE</scope>
    <source>
        <strain evidence="1">Piaui</strain>
    </source>
</reference>
<proteinExistence type="predicted"/>
<sequence>MYAINPTENKELYMKYNLFIKRNIKAEKNVNKQNQKITTRDDVNKHNPTCTIDATNKIHATLRQHAKRNHGVLINPAIYYYALCVTRITVTGLHFTEKSDEEGKAKRIARAQELKQHFFGGKKSSIVGKMATMNVKNRKDGVEKALQDMDERDLLELTSLSATIHSTSTQLPIVTIGHDYYASKIPNYISQLFSVQSPVTIPFNNGHVDYNNPYIIQHFEKVRWKWLDGNVKGQKN</sequence>
<feature type="non-terminal residue" evidence="1">
    <location>
        <position position="236"/>
    </location>
</feature>
<protein>
    <submittedName>
        <fullName evidence="1">VP4</fullName>
    </submittedName>
</protein>
<dbReference type="EMBL" id="KR003816">
    <property type="protein sequence ID" value="AKP18633.1"/>
    <property type="molecule type" value="Genomic_RNA"/>
</dbReference>
<evidence type="ECO:0000313" key="1">
    <source>
        <dbReference type="EMBL" id="AKP18633.1"/>
    </source>
</evidence>
<reference evidence="1" key="1">
    <citation type="journal article" date="2015" name="Nucleic Acids Res.">
        <title>Sequence-independent characterization of viruses based on the pattern of viral small RNAs produced by the host.</title>
        <authorList>
            <person name="Aguiar E.R."/>
            <person name="Olmo R.P."/>
            <person name="Paro S."/>
            <person name="Ferreira F.V."/>
            <person name="de Faria I.J."/>
            <person name="Todjro Y.M."/>
            <person name="Lobo F.P."/>
            <person name="Kroon E.G."/>
            <person name="Meignin C."/>
            <person name="Gatherer D."/>
            <person name="Imler J.L."/>
            <person name="Marques J.T."/>
        </authorList>
    </citation>
    <scope>NUCLEOTIDE SEQUENCE</scope>
    <source>
        <strain evidence="1">Piaui</strain>
    </source>
</reference>